<dbReference type="GO" id="GO:0005739">
    <property type="term" value="C:mitochondrion"/>
    <property type="evidence" value="ECO:0007669"/>
    <property type="project" value="TreeGrafter"/>
</dbReference>
<dbReference type="AlphaFoldDB" id="J9EYE8"/>
<dbReference type="Pfam" id="PF01039">
    <property type="entry name" value="Carboxyl_trans"/>
    <property type="match status" value="1"/>
</dbReference>
<dbReference type="Gene3D" id="3.90.226.10">
    <property type="entry name" value="2-enoyl-CoA Hydratase, Chain A, domain 1"/>
    <property type="match status" value="2"/>
</dbReference>
<dbReference type="InterPro" id="IPR034733">
    <property type="entry name" value="AcCoA_carboxyl_beta"/>
</dbReference>
<dbReference type="InterPro" id="IPR029045">
    <property type="entry name" value="ClpP/crotonase-like_dom_sf"/>
</dbReference>
<dbReference type="InterPro" id="IPR049076">
    <property type="entry name" value="ACCA"/>
</dbReference>
<dbReference type="PANTHER" id="PTHR45728:SF3">
    <property type="entry name" value="ACETYL-COA CARBOXYLASE"/>
    <property type="match status" value="1"/>
</dbReference>
<dbReference type="SUPFAM" id="SSF52096">
    <property type="entry name" value="ClpP/crotonase"/>
    <property type="match status" value="2"/>
</dbReference>
<dbReference type="PANTHER" id="PTHR45728">
    <property type="entry name" value="ACETYL-COA CARBOXYLASE, ISOFORM A"/>
    <property type="match status" value="1"/>
</dbReference>
<comment type="caution">
    <text evidence="3">The sequence shown here is derived from an EMBL/GenBank/DDBJ whole genome shotgun (WGS) entry which is preliminary data.</text>
</comment>
<feature type="domain" description="CoA carboxyltransferase N-terminal" evidence="1">
    <location>
        <begin position="1"/>
        <end position="113"/>
    </location>
</feature>
<accession>J9EYE8</accession>
<dbReference type="InterPro" id="IPR011763">
    <property type="entry name" value="COA_CT_C"/>
</dbReference>
<evidence type="ECO:0000259" key="1">
    <source>
        <dbReference type="PROSITE" id="PS50980"/>
    </source>
</evidence>
<organism evidence="3 4">
    <name type="scientific">Wuchereria bancrofti</name>
    <dbReference type="NCBI Taxonomy" id="6293"/>
    <lineage>
        <taxon>Eukaryota</taxon>
        <taxon>Metazoa</taxon>
        <taxon>Ecdysozoa</taxon>
        <taxon>Nematoda</taxon>
        <taxon>Chromadorea</taxon>
        <taxon>Rhabditida</taxon>
        <taxon>Spirurina</taxon>
        <taxon>Spiruromorpha</taxon>
        <taxon>Filarioidea</taxon>
        <taxon>Onchocercidae</taxon>
        <taxon>Wuchereria</taxon>
    </lineage>
</organism>
<evidence type="ECO:0000313" key="3">
    <source>
        <dbReference type="EMBL" id="EJW87258.1"/>
    </source>
</evidence>
<dbReference type="InterPro" id="IPR011762">
    <property type="entry name" value="COA_CT_N"/>
</dbReference>
<dbReference type="Proteomes" id="UP000004810">
    <property type="component" value="Unassembled WGS sequence"/>
</dbReference>
<dbReference type="GO" id="GO:0003989">
    <property type="term" value="F:acetyl-CoA carboxylase activity"/>
    <property type="evidence" value="ECO:0007669"/>
    <property type="project" value="InterPro"/>
</dbReference>
<sequence length="480" mass="54471">MIAGETSRAYNEVITYCLVTGRTVGIGAYVARLSRRICQVENADIILTGAPALNSVLGREVYTSNGQLGGTEIMTRNGVTHSTVSNDYDGVRQLLRWLSYTRKNVKAPFKEPSFEYSEDPIDRCLNYLPSQNKENDPRLMMTIFDHNSFEEIKSGWGKTVITGRARLGGISVGVIAVETRSVFVEIPADPAAPDSQAKCIQQAGQVWYPDSAYKTAEAIEDFNKESLPLFILANWRGFSGGQKDMFEMVLKFGAYIVDQLCEYLNPVIVYIPPYGELRGGAWAVIDPTINPVCMQMFADPRSRGGVLEPEGTVQVKMRKDLVPLMRRLDKEMIRLGILEKEGNDVKVDINARIQLLMPTYRNIAITFADLHDTAVRMKAVGAVKEVVKWEESRAFFTRRLLRLCIEQDIYREAIDVKCLEDIRKMQESLQQYFAKTRDETFSWYSYPDEDAIKLLREERKQIVAFLVGNDFFTIGERYGM</sequence>
<reference evidence="4" key="1">
    <citation type="submission" date="2012-08" db="EMBL/GenBank/DDBJ databases">
        <title>The Genome Sequence of Wuchereria bancrofti.</title>
        <authorList>
            <person name="Nutman T.B."/>
            <person name="Fink D.L."/>
            <person name="Russ C."/>
            <person name="Young S."/>
            <person name="Zeng Q."/>
            <person name="Koehrsen M."/>
            <person name="Alvarado L."/>
            <person name="Berlin A."/>
            <person name="Chapman S.B."/>
            <person name="Chen Z."/>
            <person name="Freedman E."/>
            <person name="Gellesch M."/>
            <person name="Goldberg J."/>
            <person name="Griggs A."/>
            <person name="Gujja S."/>
            <person name="Heilman E.R."/>
            <person name="Heiman D."/>
            <person name="Hepburn T."/>
            <person name="Howarth C."/>
            <person name="Jen D."/>
            <person name="Larson L."/>
            <person name="Lewis B."/>
            <person name="Mehta T."/>
            <person name="Park D."/>
            <person name="Pearson M."/>
            <person name="Roberts A."/>
            <person name="Saif S."/>
            <person name="Shea T."/>
            <person name="Shenoy N."/>
            <person name="Sisk P."/>
            <person name="Stolte C."/>
            <person name="Sykes S."/>
            <person name="Walk T."/>
            <person name="White J."/>
            <person name="Yandava C."/>
            <person name="Haas B."/>
            <person name="Henn M.R."/>
            <person name="Nusbaum C."/>
            <person name="Birren B."/>
        </authorList>
    </citation>
    <scope>NUCLEOTIDE SEQUENCE [LARGE SCALE GENOMIC DNA]</scope>
    <source>
        <strain evidence="4">NA</strain>
    </source>
</reference>
<evidence type="ECO:0000313" key="4">
    <source>
        <dbReference type="Proteomes" id="UP000004810"/>
    </source>
</evidence>
<feature type="domain" description="CoA carboxyltransferase C-terminal" evidence="2">
    <location>
        <begin position="120"/>
        <end position="439"/>
    </location>
</feature>
<name>J9EYE8_WUCBA</name>
<dbReference type="PROSITE" id="PS50989">
    <property type="entry name" value="COA_CT_CTER"/>
    <property type="match status" value="1"/>
</dbReference>
<dbReference type="GO" id="GO:0006633">
    <property type="term" value="P:fatty acid biosynthetic process"/>
    <property type="evidence" value="ECO:0007669"/>
    <property type="project" value="TreeGrafter"/>
</dbReference>
<dbReference type="EMBL" id="ADBV01000445">
    <property type="protein sequence ID" value="EJW87258.1"/>
    <property type="molecule type" value="Genomic_DNA"/>
</dbReference>
<protein>
    <submittedName>
        <fullName evidence="3">Acetyl-CoA carboxylase</fullName>
    </submittedName>
</protein>
<evidence type="ECO:0000259" key="2">
    <source>
        <dbReference type="PROSITE" id="PS50989"/>
    </source>
</evidence>
<gene>
    <name evidence="3" type="ORF">WUBG_01828</name>
</gene>
<dbReference type="PROSITE" id="PS50980">
    <property type="entry name" value="COA_CT_NTER"/>
    <property type="match status" value="1"/>
</dbReference>
<proteinExistence type="predicted"/>